<dbReference type="Pfam" id="PF01674">
    <property type="entry name" value="Lipase_2"/>
    <property type="match status" value="1"/>
</dbReference>
<reference evidence="2 3" key="1">
    <citation type="submission" date="2016-02" db="EMBL/GenBank/DDBJ databases">
        <title>Anaerosporomusa subterraneum gen. nov., sp. nov., a spore-forming obligate anaerobe isolated from saprolite.</title>
        <authorList>
            <person name="Choi J.K."/>
            <person name="Shah M."/>
            <person name="Yee N."/>
        </authorList>
    </citation>
    <scope>NUCLEOTIDE SEQUENCE [LARGE SCALE GENOMIC DNA]</scope>
    <source>
        <strain evidence="2 3">RU4</strain>
    </source>
</reference>
<dbReference type="STRING" id="1794912.AXX12_11550"/>
<dbReference type="Proteomes" id="UP000076268">
    <property type="component" value="Unassembled WGS sequence"/>
</dbReference>
<evidence type="ECO:0000313" key="3">
    <source>
        <dbReference type="Proteomes" id="UP000076268"/>
    </source>
</evidence>
<comment type="caution">
    <text evidence="2">The sequence shown here is derived from an EMBL/GenBank/DDBJ whole genome shotgun (WGS) entry which is preliminary data.</text>
</comment>
<dbReference type="GO" id="GO:0016042">
    <property type="term" value="P:lipid catabolic process"/>
    <property type="evidence" value="ECO:0007669"/>
    <property type="project" value="InterPro"/>
</dbReference>
<keyword evidence="1" id="KW-0732">Signal</keyword>
<evidence type="ECO:0008006" key="4">
    <source>
        <dbReference type="Google" id="ProtNLM"/>
    </source>
</evidence>
<gene>
    <name evidence="2" type="ORF">AXX12_11550</name>
</gene>
<dbReference type="PANTHER" id="PTHR32015:SF9">
    <property type="entry name" value="LIPASE RELATED-RELATED"/>
    <property type="match status" value="1"/>
</dbReference>
<accession>A0A154BPK5</accession>
<dbReference type="GO" id="GO:0016298">
    <property type="term" value="F:lipase activity"/>
    <property type="evidence" value="ECO:0007669"/>
    <property type="project" value="TreeGrafter"/>
</dbReference>
<feature type="chain" id="PRO_5007594849" description="Lipase" evidence="1">
    <location>
        <begin position="25"/>
        <end position="282"/>
    </location>
</feature>
<dbReference type="InterPro" id="IPR002918">
    <property type="entry name" value="Lipase_EstA/Esterase_EstB"/>
</dbReference>
<dbReference type="AlphaFoldDB" id="A0A154BPK5"/>
<dbReference type="RefSeq" id="WP_066243673.1">
    <property type="nucleotide sequence ID" value="NZ_LSGP01000020.1"/>
</dbReference>
<protein>
    <recommendedName>
        <fullName evidence="4">Lipase</fullName>
    </recommendedName>
</protein>
<feature type="signal peptide" evidence="1">
    <location>
        <begin position="1"/>
        <end position="24"/>
    </location>
</feature>
<dbReference type="SUPFAM" id="SSF53474">
    <property type="entry name" value="alpha/beta-Hydrolases"/>
    <property type="match status" value="1"/>
</dbReference>
<dbReference type="OrthoDB" id="503948at2"/>
<evidence type="ECO:0000313" key="2">
    <source>
        <dbReference type="EMBL" id="KYZ75825.1"/>
    </source>
</evidence>
<dbReference type="EMBL" id="LSGP01000020">
    <property type="protein sequence ID" value="KYZ75825.1"/>
    <property type="molecule type" value="Genomic_DNA"/>
</dbReference>
<evidence type="ECO:0000256" key="1">
    <source>
        <dbReference type="SAM" id="SignalP"/>
    </source>
</evidence>
<proteinExistence type="predicted"/>
<dbReference type="Gene3D" id="3.40.50.1820">
    <property type="entry name" value="alpha/beta hydrolase"/>
    <property type="match status" value="1"/>
</dbReference>
<organism evidence="2 3">
    <name type="scientific">Anaerosporomusa subterranea</name>
    <dbReference type="NCBI Taxonomy" id="1794912"/>
    <lineage>
        <taxon>Bacteria</taxon>
        <taxon>Bacillati</taxon>
        <taxon>Bacillota</taxon>
        <taxon>Negativicutes</taxon>
        <taxon>Acetonemataceae</taxon>
        <taxon>Anaerosporomusa</taxon>
    </lineage>
</organism>
<dbReference type="InterPro" id="IPR029058">
    <property type="entry name" value="AB_hydrolase_fold"/>
</dbReference>
<sequence length="282" mass="30829">MKKLSLLCLLTFALTLFVPFAAFAAEPQVPTGFPKGFTAPVDDTKGTPIGGYGGGSGAITHNPVIFVHGNTRNANDWLPVYKYFLSKGYTPNELWTLSWGNSSIQNVDANDENIGDIRNFIEEVLRYAQTINSNVKKVDVISHSLGPTIVRKSIQVYALEEVIGTHVMIAGANHGMELCAPGINVVCDELYPNSPWLQALNSPAENPAPIKHVTIYDGTGIYDTAFKSEKIKDSPAIKGGVNHPINVEQKLTLNHDELRIHPASMELQYQSVKDNLVEASKK</sequence>
<dbReference type="PANTHER" id="PTHR32015">
    <property type="entry name" value="FASTING INDUCED LIPASE"/>
    <property type="match status" value="1"/>
</dbReference>
<name>A0A154BPK5_ANASB</name>
<keyword evidence="3" id="KW-1185">Reference proteome</keyword>